<gene>
    <name evidence="1" type="ORF">ABT39_MTgene1671</name>
</gene>
<proteinExistence type="predicted"/>
<dbReference type="AlphaFoldDB" id="A0A101LWD8"/>
<organism evidence="1">
    <name type="scientific">Picea glauca</name>
    <name type="common">White spruce</name>
    <name type="synonym">Pinus glauca</name>
    <dbReference type="NCBI Taxonomy" id="3330"/>
    <lineage>
        <taxon>Eukaryota</taxon>
        <taxon>Viridiplantae</taxon>
        <taxon>Streptophyta</taxon>
        <taxon>Embryophyta</taxon>
        <taxon>Tracheophyta</taxon>
        <taxon>Spermatophyta</taxon>
        <taxon>Pinopsida</taxon>
        <taxon>Pinidae</taxon>
        <taxon>Conifers I</taxon>
        <taxon>Pinales</taxon>
        <taxon>Pinaceae</taxon>
        <taxon>Picea</taxon>
    </lineage>
</organism>
<sequence>MELLNAWTTMGFLLRWCHGTYSTKANGWVLRRITSYENGQGKRLDAIRGLDQSEIGSISR</sequence>
<comment type="caution">
    <text evidence="1">The sequence shown here is derived from an EMBL/GenBank/DDBJ whole genome shotgun (WGS) entry which is preliminary data.</text>
</comment>
<reference evidence="1" key="1">
    <citation type="journal article" date="2015" name="Genome Biol. Evol.">
        <title>Organellar Genomes of White Spruce (Picea glauca): Assembly and Annotation.</title>
        <authorList>
            <person name="Jackman S.D."/>
            <person name="Warren R.L."/>
            <person name="Gibb E.A."/>
            <person name="Vandervalk B.P."/>
            <person name="Mohamadi H."/>
            <person name="Chu J."/>
            <person name="Raymond A."/>
            <person name="Pleasance S."/>
            <person name="Coope R."/>
            <person name="Wildung M.R."/>
            <person name="Ritland C.E."/>
            <person name="Bousquet J."/>
            <person name="Jones S.J."/>
            <person name="Bohlmann J."/>
            <person name="Birol I."/>
        </authorList>
    </citation>
    <scope>NUCLEOTIDE SEQUENCE [LARGE SCALE GENOMIC DNA]</scope>
    <source>
        <tissue evidence="1">Flushing bud</tissue>
    </source>
</reference>
<geneLocation type="mitochondrion" evidence="1"/>
<keyword evidence="1" id="KW-0496">Mitochondrion</keyword>
<protein>
    <submittedName>
        <fullName evidence="1">Uncharacterized protein</fullName>
    </submittedName>
</protein>
<accession>A0A101LWD8</accession>
<dbReference type="EMBL" id="LKAM01000011">
    <property type="protein sequence ID" value="KUM46569.1"/>
    <property type="molecule type" value="Genomic_DNA"/>
</dbReference>
<name>A0A101LWD8_PICGL</name>
<evidence type="ECO:0000313" key="1">
    <source>
        <dbReference type="EMBL" id="KUM46569.1"/>
    </source>
</evidence>